<reference evidence="1" key="1">
    <citation type="submission" date="2017-10" db="EMBL/GenBank/DDBJ databases">
        <title>Genome sequence of cellulolytic Lachnospiraceae bacterium XHS1971 isolated from hotspring sediment.</title>
        <authorList>
            <person name="Vasudevan G."/>
            <person name="Joshi A.J."/>
            <person name="Hivarkar S."/>
            <person name="Lanjekar V.B."/>
            <person name="Dhakephalkar P.K."/>
            <person name="Dagar S."/>
        </authorList>
    </citation>
    <scope>NUCLEOTIDE SEQUENCE</scope>
    <source>
        <strain evidence="1">XHS1971</strain>
    </source>
</reference>
<dbReference type="EMBL" id="PEDL01000011">
    <property type="protein sequence ID" value="PHV70380.1"/>
    <property type="molecule type" value="Genomic_DNA"/>
</dbReference>
<sequence>MAYVKYVASDLNFVPVPSWFIMDYMPKALNGYSKVYFYLLALCTTPIKDSLSLEQVAKELNMLYSEVLQALRYWDAEGVIIFKEESSECFELEFKQIKPEIVTSANKLPLTKTIISSSRPEYRPEEINIYIEKDPDIPRLFKIAEEYLGRLLTFTDQKILFSLYDWLHMPFELIEYLIEYCASTNSKVTMRYIEKVAISWLDDGITTLEQAKEKGILDKKYFKILASLGSSKTNITLAEKKCIDRWLNEYGMSTDLILEACKRAVMQTNKPSLNYVDSILRSWSEAKVKSLEDISLIDKAREAKKQLGMTSPSPNKPPNKATKFTNIYSHNWDFDEIQKLEREYVQRKLNGGS</sequence>
<accession>A0AC61DAY0</accession>
<protein>
    <submittedName>
        <fullName evidence="1">Uncharacterized protein</fullName>
    </submittedName>
</protein>
<gene>
    <name evidence="1" type="ORF">CS063_10905</name>
</gene>
<keyword evidence="2" id="KW-1185">Reference proteome</keyword>
<name>A0AC61DAY0_9FIRM</name>
<dbReference type="Proteomes" id="UP000224460">
    <property type="component" value="Unassembled WGS sequence"/>
</dbReference>
<comment type="caution">
    <text evidence="1">The sequence shown here is derived from an EMBL/GenBank/DDBJ whole genome shotgun (WGS) entry which is preliminary data.</text>
</comment>
<evidence type="ECO:0000313" key="1">
    <source>
        <dbReference type="EMBL" id="PHV70380.1"/>
    </source>
</evidence>
<evidence type="ECO:0000313" key="2">
    <source>
        <dbReference type="Proteomes" id="UP000224460"/>
    </source>
</evidence>
<organism evidence="1 2">
    <name type="scientific">Sporanaerobium hydrogeniformans</name>
    <dbReference type="NCBI Taxonomy" id="3072179"/>
    <lineage>
        <taxon>Bacteria</taxon>
        <taxon>Bacillati</taxon>
        <taxon>Bacillota</taxon>
        <taxon>Clostridia</taxon>
        <taxon>Lachnospirales</taxon>
        <taxon>Lachnospiraceae</taxon>
        <taxon>Sporanaerobium</taxon>
    </lineage>
</organism>
<proteinExistence type="predicted"/>